<evidence type="ECO:0000313" key="3">
    <source>
        <dbReference type="Proteomes" id="UP000011083"/>
    </source>
</evidence>
<organism evidence="2 3">
    <name type="scientific">Acanthamoeba castellanii (strain ATCC 30010 / Neff)</name>
    <dbReference type="NCBI Taxonomy" id="1257118"/>
    <lineage>
        <taxon>Eukaryota</taxon>
        <taxon>Amoebozoa</taxon>
        <taxon>Discosea</taxon>
        <taxon>Longamoebia</taxon>
        <taxon>Centramoebida</taxon>
        <taxon>Acanthamoebidae</taxon>
        <taxon>Acanthamoeba</taxon>
    </lineage>
</organism>
<reference evidence="2 3" key="1">
    <citation type="journal article" date="2013" name="Genome Biol.">
        <title>Genome of Acanthamoeba castellanii highlights extensive lateral gene transfer and early evolution of tyrosine kinase signaling.</title>
        <authorList>
            <person name="Clarke M."/>
            <person name="Lohan A.J."/>
            <person name="Liu B."/>
            <person name="Lagkouvardos I."/>
            <person name="Roy S."/>
            <person name="Zafar N."/>
            <person name="Bertelli C."/>
            <person name="Schilde C."/>
            <person name="Kianianmomeni A."/>
            <person name="Burglin T.R."/>
            <person name="Frech C."/>
            <person name="Turcotte B."/>
            <person name="Kopec K.O."/>
            <person name="Synnott J.M."/>
            <person name="Choo C."/>
            <person name="Paponov I."/>
            <person name="Finkler A."/>
            <person name="Soon Heng Tan C."/>
            <person name="Hutchins A.P."/>
            <person name="Weinmeier T."/>
            <person name="Rattei T."/>
            <person name="Chu J.S."/>
            <person name="Gimenez G."/>
            <person name="Irimia M."/>
            <person name="Rigden D.J."/>
            <person name="Fitzpatrick D.A."/>
            <person name="Lorenzo-Morales J."/>
            <person name="Bateman A."/>
            <person name="Chiu C.H."/>
            <person name="Tang P."/>
            <person name="Hegemann P."/>
            <person name="Fromm H."/>
            <person name="Raoult D."/>
            <person name="Greub G."/>
            <person name="Miranda-Saavedra D."/>
            <person name="Chen N."/>
            <person name="Nash P."/>
            <person name="Ginger M.L."/>
            <person name="Horn M."/>
            <person name="Schaap P."/>
            <person name="Caler L."/>
            <person name="Loftus B."/>
        </authorList>
    </citation>
    <scope>NUCLEOTIDE SEQUENCE [LARGE SCALE GENOMIC DNA]</scope>
    <source>
        <strain evidence="2 3">Neff</strain>
    </source>
</reference>
<dbReference type="Proteomes" id="UP000011083">
    <property type="component" value="Unassembled WGS sequence"/>
</dbReference>
<keyword evidence="3" id="KW-1185">Reference proteome</keyword>
<gene>
    <name evidence="2" type="ORF">ACA1_384770</name>
</gene>
<sequence>MEKFHVPPDLDSVIVIEDEHLYTHSSAHDAVAALRARFLDADDLFKPKPARDDHEQPSPPLQSQS</sequence>
<evidence type="ECO:0000313" key="2">
    <source>
        <dbReference type="EMBL" id="ELR21741.1"/>
    </source>
</evidence>
<dbReference type="GeneID" id="14922653"/>
<dbReference type="EMBL" id="KB007900">
    <property type="protein sequence ID" value="ELR21741.1"/>
    <property type="molecule type" value="Genomic_DNA"/>
</dbReference>
<feature type="region of interest" description="Disordered" evidence="1">
    <location>
        <begin position="45"/>
        <end position="65"/>
    </location>
</feature>
<protein>
    <submittedName>
        <fullName evidence="2">Uncharacterized protein</fullName>
    </submittedName>
</protein>
<dbReference type="KEGG" id="acan:ACA1_384770"/>
<name>L8HBG8_ACACF</name>
<proteinExistence type="predicted"/>
<evidence type="ECO:0000256" key="1">
    <source>
        <dbReference type="SAM" id="MobiDB-lite"/>
    </source>
</evidence>
<feature type="compositionally biased region" description="Basic and acidic residues" evidence="1">
    <location>
        <begin position="45"/>
        <end position="56"/>
    </location>
</feature>
<dbReference type="VEuPathDB" id="AmoebaDB:ACA1_384770"/>
<dbReference type="AlphaFoldDB" id="L8HBG8"/>
<accession>L8HBG8</accession>
<dbReference type="RefSeq" id="XP_004347123.1">
    <property type="nucleotide sequence ID" value="XM_004347073.1"/>
</dbReference>